<dbReference type="Gene3D" id="3.10.450.50">
    <property type="match status" value="1"/>
</dbReference>
<gene>
    <name evidence="2" type="ORF">B0I29_1345</name>
</gene>
<feature type="domain" description="SnoaL-like" evidence="1">
    <location>
        <begin position="34"/>
        <end position="147"/>
    </location>
</feature>
<dbReference type="Proteomes" id="UP000249341">
    <property type="component" value="Unassembled WGS sequence"/>
</dbReference>
<dbReference type="Pfam" id="PF12680">
    <property type="entry name" value="SnoaL_2"/>
    <property type="match status" value="1"/>
</dbReference>
<evidence type="ECO:0000313" key="3">
    <source>
        <dbReference type="Proteomes" id="UP000249341"/>
    </source>
</evidence>
<name>A0A327Z0E5_9ACTN</name>
<evidence type="ECO:0000259" key="1">
    <source>
        <dbReference type="Pfam" id="PF12680"/>
    </source>
</evidence>
<dbReference type="InterPro" id="IPR032710">
    <property type="entry name" value="NTF2-like_dom_sf"/>
</dbReference>
<comment type="caution">
    <text evidence="2">The sequence shown here is derived from an EMBL/GenBank/DDBJ whole genome shotgun (WGS) entry which is preliminary data.</text>
</comment>
<accession>A0A327Z0E5</accession>
<dbReference type="EMBL" id="QLMJ01000034">
    <property type="protein sequence ID" value="RAK25395.1"/>
    <property type="molecule type" value="Genomic_DNA"/>
</dbReference>
<dbReference type="InterPro" id="IPR037401">
    <property type="entry name" value="SnoaL-like"/>
</dbReference>
<dbReference type="SUPFAM" id="SSF54427">
    <property type="entry name" value="NTF2-like"/>
    <property type="match status" value="1"/>
</dbReference>
<reference evidence="2 3" key="1">
    <citation type="submission" date="2018-06" db="EMBL/GenBank/DDBJ databases">
        <title>Genomic Encyclopedia of Type Strains, Phase III (KMG-III): the genomes of soil and plant-associated and newly described type strains.</title>
        <authorList>
            <person name="Whitman W."/>
        </authorList>
    </citation>
    <scope>NUCLEOTIDE SEQUENCE [LARGE SCALE GENOMIC DNA]</scope>
    <source>
        <strain evidence="2 3">CGMCC 4.7090</strain>
    </source>
</reference>
<dbReference type="AlphaFoldDB" id="A0A327Z0E5"/>
<sequence length="164" mass="18135">MCYRRFGTKRYGCERSKGAIVTQNDETRAAVMGLLQAIGAGDPAATATHYAEQVTWKVGFPADEQDGSGIPWVRPRSTRADMEDLYRTLAKYHVPGKSKSEIHAILVDGADAAVVGQFGQTLRHNNVFYTSEFILYLTVVDGLVTRHHIIEDNMSVKRAFDTAA</sequence>
<evidence type="ECO:0000313" key="2">
    <source>
        <dbReference type="EMBL" id="RAK25395.1"/>
    </source>
</evidence>
<protein>
    <recommendedName>
        <fullName evidence="1">SnoaL-like domain-containing protein</fullName>
    </recommendedName>
</protein>
<keyword evidence="3" id="KW-1185">Reference proteome</keyword>
<proteinExistence type="predicted"/>
<organism evidence="2 3">
    <name type="scientific">Actinoplanes lutulentus</name>
    <dbReference type="NCBI Taxonomy" id="1287878"/>
    <lineage>
        <taxon>Bacteria</taxon>
        <taxon>Bacillati</taxon>
        <taxon>Actinomycetota</taxon>
        <taxon>Actinomycetes</taxon>
        <taxon>Micromonosporales</taxon>
        <taxon>Micromonosporaceae</taxon>
        <taxon>Actinoplanes</taxon>
    </lineage>
</organism>